<comment type="caution">
    <text evidence="2">The sequence shown here is derived from an EMBL/GenBank/DDBJ whole genome shotgun (WGS) entry which is preliminary data.</text>
</comment>
<dbReference type="Proteomes" id="UP000242310">
    <property type="component" value="Unassembled WGS sequence"/>
</dbReference>
<dbReference type="Gene3D" id="1.10.287.760">
    <property type="entry name" value="YqgQ-like"/>
    <property type="match status" value="1"/>
</dbReference>
<feature type="compositionally biased region" description="Basic and acidic residues" evidence="1">
    <location>
        <begin position="68"/>
        <end position="78"/>
    </location>
</feature>
<gene>
    <name evidence="2" type="ORF">B0H94_11628</name>
</gene>
<feature type="region of interest" description="Disordered" evidence="1">
    <location>
        <begin position="59"/>
        <end position="78"/>
    </location>
</feature>
<keyword evidence="3" id="KW-1185">Reference proteome</keyword>
<dbReference type="OrthoDB" id="2361671at2"/>
<dbReference type="InterPro" id="IPR023164">
    <property type="entry name" value="YqgQ-like_sf"/>
</dbReference>
<dbReference type="Pfam" id="PF06014">
    <property type="entry name" value="YqgQ-like"/>
    <property type="match status" value="1"/>
</dbReference>
<proteinExistence type="predicted"/>
<accession>A0A2P8H7W7</accession>
<protein>
    <submittedName>
        <fullName evidence="2">Uncharacterized protein YqgQ</fullName>
    </submittedName>
</protein>
<evidence type="ECO:0000256" key="1">
    <source>
        <dbReference type="SAM" id="MobiDB-lite"/>
    </source>
</evidence>
<dbReference type="EMBL" id="PYAV01000016">
    <property type="protein sequence ID" value="PSL42325.1"/>
    <property type="molecule type" value="Genomic_DNA"/>
</dbReference>
<dbReference type="AlphaFoldDB" id="A0A2P8H7W7"/>
<name>A0A2P8H7W7_9BACI</name>
<organism evidence="2 3">
    <name type="scientific">Salsuginibacillus halophilus</name>
    <dbReference type="NCBI Taxonomy" id="517424"/>
    <lineage>
        <taxon>Bacteria</taxon>
        <taxon>Bacillati</taxon>
        <taxon>Bacillota</taxon>
        <taxon>Bacilli</taxon>
        <taxon>Bacillales</taxon>
        <taxon>Bacillaceae</taxon>
        <taxon>Salsuginibacillus</taxon>
    </lineage>
</organism>
<reference evidence="2 3" key="1">
    <citation type="submission" date="2018-03" db="EMBL/GenBank/DDBJ databases">
        <title>Genomic Encyclopedia of Type Strains, Phase III (KMG-III): the genomes of soil and plant-associated and newly described type strains.</title>
        <authorList>
            <person name="Whitman W."/>
        </authorList>
    </citation>
    <scope>NUCLEOTIDE SEQUENCE [LARGE SCALE GENOMIC DNA]</scope>
    <source>
        <strain evidence="2 3">CGMCC 1.07653</strain>
    </source>
</reference>
<dbReference type="SUPFAM" id="SSF158379">
    <property type="entry name" value="YqgQ-like"/>
    <property type="match status" value="1"/>
</dbReference>
<evidence type="ECO:0000313" key="3">
    <source>
        <dbReference type="Proteomes" id="UP000242310"/>
    </source>
</evidence>
<dbReference type="InterPro" id="IPR009256">
    <property type="entry name" value="YqgQ-like"/>
</dbReference>
<evidence type="ECO:0000313" key="2">
    <source>
        <dbReference type="EMBL" id="PSL42325.1"/>
    </source>
</evidence>
<dbReference type="RefSeq" id="WP_106589811.1">
    <property type="nucleotide sequence ID" value="NZ_PYAV01000016.1"/>
</dbReference>
<sequence length="78" mass="8846">METMQDVRSLLHSFGSFIYTKDQAMDTQLMADELDELAGYGIIDESTKAKAKIILRRAEKQPSPLASRMERTENHDNG</sequence>